<gene>
    <name evidence="1" type="ORF">CN984_11980</name>
</gene>
<accession>A0A2B9PQS3</accession>
<comment type="caution">
    <text evidence="1">The sequence shown here is derived from an EMBL/GenBank/DDBJ whole genome shotgun (WGS) entry which is preliminary data.</text>
</comment>
<evidence type="ECO:0000313" key="2">
    <source>
        <dbReference type="Proteomes" id="UP000223777"/>
    </source>
</evidence>
<sequence>MSLVAGFFQAHSVKKREMNKEFESKGYNSLMVRRFIFGKALGYAPNIKDMTIREMEQVIHYLKTIKLEESK</sequence>
<evidence type="ECO:0000313" key="1">
    <source>
        <dbReference type="EMBL" id="PGO29160.1"/>
    </source>
</evidence>
<dbReference type="EMBL" id="NUIL01000015">
    <property type="protein sequence ID" value="PGO29160.1"/>
    <property type="molecule type" value="Genomic_DNA"/>
</dbReference>
<name>A0A2B9PQS3_BACCE</name>
<dbReference type="Proteomes" id="UP000223777">
    <property type="component" value="Unassembled WGS sequence"/>
</dbReference>
<dbReference type="AlphaFoldDB" id="A0A2B9PQS3"/>
<dbReference type="RefSeq" id="WP_097883406.1">
    <property type="nucleotide sequence ID" value="NZ_NUIL01000015.1"/>
</dbReference>
<reference evidence="1 2" key="1">
    <citation type="submission" date="2017-09" db="EMBL/GenBank/DDBJ databases">
        <title>Large-scale bioinformatics analysis of Bacillus genomes uncovers conserved roles of natural products in bacterial physiology.</title>
        <authorList>
            <consortium name="Agbiome Team Llc"/>
            <person name="Bleich R.M."/>
            <person name="Grubbs K.J."/>
            <person name="Santa Maria K.C."/>
            <person name="Allen S.E."/>
            <person name="Farag S."/>
            <person name="Shank E.A."/>
            <person name="Bowers A."/>
        </authorList>
    </citation>
    <scope>NUCLEOTIDE SEQUENCE [LARGE SCALE GENOMIC DNA]</scope>
    <source>
        <strain evidence="1 2">AFS050027</strain>
    </source>
</reference>
<protein>
    <submittedName>
        <fullName evidence="1">Uncharacterized protein</fullName>
    </submittedName>
</protein>
<proteinExistence type="predicted"/>
<organism evidence="1 2">
    <name type="scientific">Bacillus cereus</name>
    <dbReference type="NCBI Taxonomy" id="1396"/>
    <lineage>
        <taxon>Bacteria</taxon>
        <taxon>Bacillati</taxon>
        <taxon>Bacillota</taxon>
        <taxon>Bacilli</taxon>
        <taxon>Bacillales</taxon>
        <taxon>Bacillaceae</taxon>
        <taxon>Bacillus</taxon>
        <taxon>Bacillus cereus group</taxon>
    </lineage>
</organism>